<protein>
    <recommendedName>
        <fullName evidence="4">DUF5673 domain-containing protein</fullName>
    </recommendedName>
</protein>
<evidence type="ECO:0008006" key="4">
    <source>
        <dbReference type="Google" id="ProtNLM"/>
    </source>
</evidence>
<comment type="caution">
    <text evidence="2">The sequence shown here is derived from an EMBL/GenBank/DDBJ whole genome shotgun (WGS) entry which is preliminary data.</text>
</comment>
<accession>A0AB37RJ11</accession>
<dbReference type="EMBL" id="RDCL01000049">
    <property type="protein sequence ID" value="RMW55860.1"/>
    <property type="molecule type" value="Genomic_DNA"/>
</dbReference>
<dbReference type="Proteomes" id="UP000281061">
    <property type="component" value="Unassembled WGS sequence"/>
</dbReference>
<keyword evidence="1" id="KW-0472">Membrane</keyword>
<keyword evidence="1" id="KW-1133">Transmembrane helix</keyword>
<evidence type="ECO:0000313" key="3">
    <source>
        <dbReference type="Proteomes" id="UP000281061"/>
    </source>
</evidence>
<gene>
    <name evidence="2" type="ORF">D6U17_06310</name>
</gene>
<evidence type="ECO:0000313" key="2">
    <source>
        <dbReference type="EMBL" id="RMW55860.1"/>
    </source>
</evidence>
<organism evidence="2 3">
    <name type="scientific">Lactiplantibacillus pentosus</name>
    <name type="common">Lactobacillus pentosus</name>
    <dbReference type="NCBI Taxonomy" id="1589"/>
    <lineage>
        <taxon>Bacteria</taxon>
        <taxon>Bacillati</taxon>
        <taxon>Bacillota</taxon>
        <taxon>Bacilli</taxon>
        <taxon>Lactobacillales</taxon>
        <taxon>Lactobacillaceae</taxon>
        <taxon>Lactiplantibacillus</taxon>
    </lineage>
</organism>
<feature type="transmembrane region" description="Helical" evidence="1">
    <location>
        <begin position="34"/>
        <end position="51"/>
    </location>
</feature>
<evidence type="ECO:0000256" key="1">
    <source>
        <dbReference type="SAM" id="Phobius"/>
    </source>
</evidence>
<keyword evidence="1" id="KW-0812">Transmembrane</keyword>
<proteinExistence type="predicted"/>
<dbReference type="AlphaFoldDB" id="A0AB37RJ11"/>
<name>A0AB37RJ11_LACPE</name>
<sequence>MIDTVATFTMILVLIYLEWRQQRLIKVAEKLRPSKYLIVIIISLGMILLFWSSNWQSNFKVVAVILLMISVSFLKQGLGSDKVVTFGSVGKASLYQRYEEVVVDDMPNGGSSVTFFGHKSGHFTLSFSENKATMEEFLTENLPKNVKLVTEESFHKSQTEVAVKQQELQEQRINAVRNREPLTIKKFLKGKP</sequence>
<dbReference type="RefSeq" id="WP_122211185.1">
    <property type="nucleotide sequence ID" value="NZ_RDCH01000038.1"/>
</dbReference>
<reference evidence="2 3" key="1">
    <citation type="submission" date="2018-10" db="EMBL/GenBank/DDBJ databases">
        <title>Genome sequences of five Lactobacillus pentosus strains isolated from brines of traditionally fermented spanish-style green table olives and differences between them.</title>
        <authorList>
            <person name="Jimenez Diaz R."/>
        </authorList>
    </citation>
    <scope>NUCLEOTIDE SEQUENCE [LARGE SCALE GENOMIC DNA]</scope>
    <source>
        <strain evidence="2 3">IG8</strain>
    </source>
</reference>